<proteinExistence type="predicted"/>
<accession>A0A8T3A0J4</accession>
<evidence type="ECO:0000256" key="1">
    <source>
        <dbReference type="SAM" id="MobiDB-lite"/>
    </source>
</evidence>
<gene>
    <name evidence="2" type="ORF">KFK09_029345</name>
</gene>
<dbReference type="AlphaFoldDB" id="A0A8T3A0J4"/>
<sequence length="85" mass="9947">MVINSQETLTHPLLLLLPFLFLLFTVYCRRKPAVNLPPGPPPYPMFGNLHNLDRRKPPHHLLPSLQKIWPPHPHQPRPNPHHVRL</sequence>
<dbReference type="SMR" id="A0A8T3A0J4"/>
<dbReference type="Proteomes" id="UP000829196">
    <property type="component" value="Unassembled WGS sequence"/>
</dbReference>
<evidence type="ECO:0008006" key="4">
    <source>
        <dbReference type="Google" id="ProtNLM"/>
    </source>
</evidence>
<dbReference type="EMBL" id="JAGYWB010000029">
    <property type="protein sequence ID" value="KAI0486575.1"/>
    <property type="molecule type" value="Genomic_DNA"/>
</dbReference>
<keyword evidence="3" id="KW-1185">Reference proteome</keyword>
<reference evidence="2" key="1">
    <citation type="journal article" date="2022" name="Front. Genet.">
        <title>Chromosome-Scale Assembly of the Dendrobium nobile Genome Provides Insights Into the Molecular Mechanism of the Biosynthesis of the Medicinal Active Ingredient of Dendrobium.</title>
        <authorList>
            <person name="Xu Q."/>
            <person name="Niu S.-C."/>
            <person name="Li K.-L."/>
            <person name="Zheng P.-J."/>
            <person name="Zhang X.-J."/>
            <person name="Jia Y."/>
            <person name="Liu Y."/>
            <person name="Niu Y.-X."/>
            <person name="Yu L.-H."/>
            <person name="Chen D.-F."/>
            <person name="Zhang G.-Q."/>
        </authorList>
    </citation>
    <scope>NUCLEOTIDE SEQUENCE</scope>
    <source>
        <tissue evidence="2">Leaf</tissue>
    </source>
</reference>
<organism evidence="2 3">
    <name type="scientific">Dendrobium nobile</name>
    <name type="common">Orchid</name>
    <dbReference type="NCBI Taxonomy" id="94219"/>
    <lineage>
        <taxon>Eukaryota</taxon>
        <taxon>Viridiplantae</taxon>
        <taxon>Streptophyta</taxon>
        <taxon>Embryophyta</taxon>
        <taxon>Tracheophyta</taxon>
        <taxon>Spermatophyta</taxon>
        <taxon>Magnoliopsida</taxon>
        <taxon>Liliopsida</taxon>
        <taxon>Asparagales</taxon>
        <taxon>Orchidaceae</taxon>
        <taxon>Epidendroideae</taxon>
        <taxon>Malaxideae</taxon>
        <taxon>Dendrobiinae</taxon>
        <taxon>Dendrobium</taxon>
    </lineage>
</organism>
<evidence type="ECO:0000313" key="2">
    <source>
        <dbReference type="EMBL" id="KAI0486575.1"/>
    </source>
</evidence>
<name>A0A8T3A0J4_DENNO</name>
<feature type="region of interest" description="Disordered" evidence="1">
    <location>
        <begin position="56"/>
        <end position="85"/>
    </location>
</feature>
<protein>
    <recommendedName>
        <fullName evidence="4">Cytochrome P450</fullName>
    </recommendedName>
</protein>
<comment type="caution">
    <text evidence="2">The sequence shown here is derived from an EMBL/GenBank/DDBJ whole genome shotgun (WGS) entry which is preliminary data.</text>
</comment>
<evidence type="ECO:0000313" key="3">
    <source>
        <dbReference type="Proteomes" id="UP000829196"/>
    </source>
</evidence>